<keyword evidence="2" id="KW-1185">Reference proteome</keyword>
<name>B3S4L2_TRIAD</name>
<dbReference type="RefSeq" id="XP_002115032.1">
    <property type="nucleotide sequence ID" value="XM_002114996.1"/>
</dbReference>
<dbReference type="PhylomeDB" id="B3S4L2"/>
<dbReference type="OMA" id="DIMSCHP"/>
<dbReference type="OrthoDB" id="419333at2759"/>
<dbReference type="EMBL" id="DS985249">
    <property type="protein sequence ID" value="EDV22488.1"/>
    <property type="molecule type" value="Genomic_DNA"/>
</dbReference>
<evidence type="ECO:0000313" key="2">
    <source>
        <dbReference type="Proteomes" id="UP000009022"/>
    </source>
</evidence>
<dbReference type="AlphaFoldDB" id="B3S4L2"/>
<dbReference type="InParanoid" id="B3S4L2"/>
<sequence>MHVCAQRKSRSGNDPPLKFEVYTDFESACYTIMILRLSQVVGSKQRCNEILGYFAYNGKNLVVFFPGDIQDFYENMIKNQINKKYSHWHYHHVLEIIQKKFADSHILIIKPSRMHGQMYSCYDHFLHCDAYGNPDYNKPSDYAIDHLETIILNTIKEVNKDLRRNDYVKYDLPTVLIGFSKGCVVLNQLILELSNRKKCISENACDTNINLFKRIAGIHWLDGGHSGENGTWLTNEGVINDLVSNVPLVCCHVTPYQMMDGTRPWVYLEYERFVQLLNKSGGNIKTYNYFMDKPRSIDYHFNLLEAFLNNI</sequence>
<gene>
    <name evidence="1" type="ORF">TRIADDRAFT_59126</name>
</gene>
<reference evidence="1 2" key="1">
    <citation type="journal article" date="2008" name="Nature">
        <title>The Trichoplax genome and the nature of placozoans.</title>
        <authorList>
            <person name="Srivastava M."/>
            <person name="Begovic E."/>
            <person name="Chapman J."/>
            <person name="Putnam N.H."/>
            <person name="Hellsten U."/>
            <person name="Kawashima T."/>
            <person name="Kuo A."/>
            <person name="Mitros T."/>
            <person name="Salamov A."/>
            <person name="Carpenter M.L."/>
            <person name="Signorovitch A.Y."/>
            <person name="Moreno M.A."/>
            <person name="Kamm K."/>
            <person name="Grimwood J."/>
            <person name="Schmutz J."/>
            <person name="Shapiro H."/>
            <person name="Grigoriev I.V."/>
            <person name="Buss L.W."/>
            <person name="Schierwater B."/>
            <person name="Dellaporta S.L."/>
            <person name="Rokhsar D.S."/>
        </authorList>
    </citation>
    <scope>NUCLEOTIDE SEQUENCE [LARGE SCALE GENOMIC DNA]</scope>
    <source>
        <strain evidence="1 2">Grell-BS-1999</strain>
    </source>
</reference>
<dbReference type="PANTHER" id="PTHR31296:SF1">
    <property type="entry name" value="MITOCHONDRIAL PROTEIN C2ORF69"/>
    <property type="match status" value="1"/>
</dbReference>
<dbReference type="Pfam" id="PF10561">
    <property type="entry name" value="C2orf69"/>
    <property type="match status" value="2"/>
</dbReference>
<dbReference type="PANTHER" id="PTHR31296">
    <property type="entry name" value="UPF0565 PROTEIN C2ORF69"/>
    <property type="match status" value="1"/>
</dbReference>
<dbReference type="InterPro" id="IPR018881">
    <property type="entry name" value="C2orf69_mit"/>
</dbReference>
<protein>
    <submittedName>
        <fullName evidence="1">Uncharacterized protein</fullName>
    </submittedName>
</protein>
<organism evidence="1 2">
    <name type="scientific">Trichoplax adhaerens</name>
    <name type="common">Trichoplax reptans</name>
    <dbReference type="NCBI Taxonomy" id="10228"/>
    <lineage>
        <taxon>Eukaryota</taxon>
        <taxon>Metazoa</taxon>
        <taxon>Placozoa</taxon>
        <taxon>Uniplacotomia</taxon>
        <taxon>Trichoplacea</taxon>
        <taxon>Trichoplacidae</taxon>
        <taxon>Trichoplax</taxon>
    </lineage>
</organism>
<dbReference type="GeneID" id="6756407"/>
<accession>B3S4L2</accession>
<dbReference type="GO" id="GO:0005739">
    <property type="term" value="C:mitochondrion"/>
    <property type="evidence" value="ECO:0000318"/>
    <property type="project" value="GO_Central"/>
</dbReference>
<dbReference type="CTD" id="6756407"/>
<dbReference type="eggNOG" id="KOG2800">
    <property type="taxonomic scope" value="Eukaryota"/>
</dbReference>
<proteinExistence type="predicted"/>
<evidence type="ECO:0000313" key="1">
    <source>
        <dbReference type="EMBL" id="EDV22488.1"/>
    </source>
</evidence>
<dbReference type="Proteomes" id="UP000009022">
    <property type="component" value="Unassembled WGS sequence"/>
</dbReference>
<dbReference type="HOGENOM" id="CLU_028841_1_0_1"/>
<dbReference type="FunCoup" id="B3S4L2">
    <property type="interactions" value="1388"/>
</dbReference>
<dbReference type="KEGG" id="tad:TRIADDRAFT_59126"/>